<evidence type="ECO:0000256" key="2">
    <source>
        <dbReference type="ARBA" id="ARBA00022670"/>
    </source>
</evidence>
<evidence type="ECO:0000313" key="6">
    <source>
        <dbReference type="Proteomes" id="UP000310506"/>
    </source>
</evidence>
<evidence type="ECO:0000256" key="1">
    <source>
        <dbReference type="ARBA" id="ARBA00006534"/>
    </source>
</evidence>
<reference evidence="5 6" key="1">
    <citation type="submission" date="2019-01" db="EMBL/GenBank/DDBJ databases">
        <title>Vagococcus silagei sp. nov. isolated from brewer's grain.</title>
        <authorList>
            <person name="Guu J.-R."/>
        </authorList>
    </citation>
    <scope>NUCLEOTIDE SEQUENCE [LARGE SCALE GENOMIC DNA]</scope>
    <source>
        <strain evidence="5 6">2B-2</strain>
    </source>
</reference>
<gene>
    <name evidence="5" type="ORF">ESZ54_12240</name>
</gene>
<dbReference type="GO" id="GO:0008236">
    <property type="term" value="F:serine-type peptidase activity"/>
    <property type="evidence" value="ECO:0007669"/>
    <property type="project" value="UniProtKB-KW"/>
</dbReference>
<dbReference type="InterPro" id="IPR029062">
    <property type="entry name" value="Class_I_gatase-like"/>
</dbReference>
<comment type="similarity">
    <text evidence="1">Belongs to the peptidase S51 family.</text>
</comment>
<dbReference type="Pfam" id="PF03575">
    <property type="entry name" value="Peptidase_S51"/>
    <property type="match status" value="1"/>
</dbReference>
<dbReference type="EMBL" id="SDGV01000044">
    <property type="protein sequence ID" value="THB60090.1"/>
    <property type="molecule type" value="Genomic_DNA"/>
</dbReference>
<keyword evidence="2" id="KW-0645">Protease</keyword>
<accession>A0A4S3B2Y5</accession>
<keyword evidence="6" id="KW-1185">Reference proteome</keyword>
<dbReference type="PANTHER" id="PTHR20842">
    <property type="entry name" value="PROTEASE S51 ALPHA-ASPARTYL DIPEPTIDASE"/>
    <property type="match status" value="1"/>
</dbReference>
<dbReference type="Gene3D" id="3.40.50.880">
    <property type="match status" value="1"/>
</dbReference>
<evidence type="ECO:0000313" key="5">
    <source>
        <dbReference type="EMBL" id="THB60090.1"/>
    </source>
</evidence>
<name>A0A4S3B2Y5_9ENTE</name>
<dbReference type="RefSeq" id="WP_136137936.1">
    <property type="nucleotide sequence ID" value="NZ_SDGV01000044.1"/>
</dbReference>
<proteinExistence type="inferred from homology"/>
<dbReference type="SUPFAM" id="SSF52317">
    <property type="entry name" value="Class I glutamine amidotransferase-like"/>
    <property type="match status" value="1"/>
</dbReference>
<sequence length="190" mass="21525">MKNLFLASSFADSYQQLTYALKDQKIAFFDTASLVEEYTDYKDDTLIILSELKADVMVVDLESATLKEDLASVDIIFIAGGNTFYLLQELRRSGADLLILDHISQGKRYIGESAGSIIMGPDIDFIKYMDEPEKASHLESTLGFNVIDVYPLPHVNNDYLNDAVEEILRVYQDRLAFHLLTDRDVLVVEE</sequence>
<dbReference type="AlphaFoldDB" id="A0A4S3B2Y5"/>
<evidence type="ECO:0000256" key="3">
    <source>
        <dbReference type="ARBA" id="ARBA00022801"/>
    </source>
</evidence>
<dbReference type="InterPro" id="IPR005320">
    <property type="entry name" value="Peptidase_S51"/>
</dbReference>
<dbReference type="Proteomes" id="UP000310506">
    <property type="component" value="Unassembled WGS sequence"/>
</dbReference>
<dbReference type="PANTHER" id="PTHR20842:SF0">
    <property type="entry name" value="ALPHA-ASPARTYL DIPEPTIDASE"/>
    <property type="match status" value="1"/>
</dbReference>
<keyword evidence="4" id="KW-0720">Serine protease</keyword>
<protein>
    <submittedName>
        <fullName evidence="5">Peptidase</fullName>
    </submittedName>
</protein>
<evidence type="ECO:0000256" key="4">
    <source>
        <dbReference type="ARBA" id="ARBA00022825"/>
    </source>
</evidence>
<comment type="caution">
    <text evidence="5">The sequence shown here is derived from an EMBL/GenBank/DDBJ whole genome shotgun (WGS) entry which is preliminary data.</text>
</comment>
<keyword evidence="3" id="KW-0378">Hydrolase</keyword>
<organism evidence="5 6">
    <name type="scientific">Vagococcus silagei</name>
    <dbReference type="NCBI Taxonomy" id="2508885"/>
    <lineage>
        <taxon>Bacteria</taxon>
        <taxon>Bacillati</taxon>
        <taxon>Bacillota</taxon>
        <taxon>Bacilli</taxon>
        <taxon>Lactobacillales</taxon>
        <taxon>Enterococcaceae</taxon>
        <taxon>Vagococcus</taxon>
    </lineage>
</organism>
<dbReference type="OrthoDB" id="9778515at2"/>
<dbReference type="GO" id="GO:0006508">
    <property type="term" value="P:proteolysis"/>
    <property type="evidence" value="ECO:0007669"/>
    <property type="project" value="UniProtKB-KW"/>
</dbReference>